<sequence>MAAKRKKTKTQAKSGMGWFARLFWLCLLLIGAAAGYVAWYAQQPLATPNGALPARFTLGPGSVKRTADQLYKQGAIDSPMLFLLLTKLTGNERKLKSGVYQLDQPLTPLQLIDKIARGDAVQLAFTVIEGWNWRDLKRALAQQGELKHDVAGLSDAEVAQKLGIAAGTPEGQFFPDTYFIDLGSSDLKLLARAHARMQEKLDAAWAQRGADVPVKTPYEALILASLVEKETGAERDRPMVASVFANRLKIGMRLQTDPSVIYGLGDAFNGNLTRAHLQADTPYNSYTRTGLPPTPIAMPGEAALEAATHPAPSRALYFVARGDGSSQFSETLEAHNAAVAKYQRGQH</sequence>
<dbReference type="InterPro" id="IPR003770">
    <property type="entry name" value="MLTG-like"/>
</dbReference>
<proteinExistence type="inferred from homology"/>
<dbReference type="GO" id="GO:0005886">
    <property type="term" value="C:plasma membrane"/>
    <property type="evidence" value="ECO:0007669"/>
    <property type="project" value="UniProtKB-UniRule"/>
</dbReference>
<keyword evidence="3 7" id="KW-1133">Transmembrane helix</keyword>
<keyword evidence="4 7" id="KW-0472">Membrane</keyword>
<evidence type="ECO:0000256" key="2">
    <source>
        <dbReference type="ARBA" id="ARBA00022692"/>
    </source>
</evidence>
<dbReference type="STRING" id="1121001.SAMN02745857_03740"/>
<evidence type="ECO:0000313" key="9">
    <source>
        <dbReference type="Proteomes" id="UP000192761"/>
    </source>
</evidence>
<keyword evidence="1 7" id="KW-1003">Cell membrane</keyword>
<keyword evidence="7" id="KW-0997">Cell inner membrane</keyword>
<dbReference type="CDD" id="cd08010">
    <property type="entry name" value="MltG_like"/>
    <property type="match status" value="1"/>
</dbReference>
<dbReference type="GO" id="GO:0071555">
    <property type="term" value="P:cell wall organization"/>
    <property type="evidence" value="ECO:0007669"/>
    <property type="project" value="UniProtKB-KW"/>
</dbReference>
<dbReference type="Gene3D" id="3.30.1490.480">
    <property type="entry name" value="Endolytic murein transglycosylase"/>
    <property type="match status" value="1"/>
</dbReference>
<dbReference type="Proteomes" id="UP000192761">
    <property type="component" value="Unassembled WGS sequence"/>
</dbReference>
<dbReference type="PANTHER" id="PTHR30518:SF2">
    <property type="entry name" value="ENDOLYTIC MUREIN TRANSGLYCOSYLASE"/>
    <property type="match status" value="1"/>
</dbReference>
<dbReference type="GO" id="GO:0008932">
    <property type="term" value="F:lytic endotransglycosylase activity"/>
    <property type="evidence" value="ECO:0007669"/>
    <property type="project" value="UniProtKB-UniRule"/>
</dbReference>
<accession>A0A1W1Y0H6</accession>
<dbReference type="EC" id="4.2.2.29" evidence="7"/>
<comment type="similarity">
    <text evidence="7">Belongs to the transglycosylase MltG family.</text>
</comment>
<evidence type="ECO:0000256" key="3">
    <source>
        <dbReference type="ARBA" id="ARBA00022989"/>
    </source>
</evidence>
<dbReference type="PANTHER" id="PTHR30518">
    <property type="entry name" value="ENDOLYTIC MUREIN TRANSGLYCOSYLASE"/>
    <property type="match status" value="1"/>
</dbReference>
<gene>
    <name evidence="7" type="primary">mltG</name>
    <name evidence="8" type="ORF">SAMN02745857_03740</name>
</gene>
<name>A0A1W1Y0H6_9NEIS</name>
<dbReference type="Gene3D" id="3.30.160.60">
    <property type="entry name" value="Classic Zinc Finger"/>
    <property type="match status" value="1"/>
</dbReference>
<evidence type="ECO:0000256" key="5">
    <source>
        <dbReference type="ARBA" id="ARBA00023239"/>
    </source>
</evidence>
<organism evidence="8 9">
    <name type="scientific">Andreprevotia lacus DSM 23236</name>
    <dbReference type="NCBI Taxonomy" id="1121001"/>
    <lineage>
        <taxon>Bacteria</taxon>
        <taxon>Pseudomonadati</taxon>
        <taxon>Pseudomonadota</taxon>
        <taxon>Betaproteobacteria</taxon>
        <taxon>Neisseriales</taxon>
        <taxon>Chitinibacteraceae</taxon>
        <taxon>Andreprevotia</taxon>
    </lineage>
</organism>
<dbReference type="HAMAP" id="MF_02065">
    <property type="entry name" value="MltG"/>
    <property type="match status" value="1"/>
</dbReference>
<dbReference type="AlphaFoldDB" id="A0A1W1Y0H6"/>
<feature type="site" description="Important for catalytic activity" evidence="7">
    <location>
        <position position="230"/>
    </location>
</feature>
<evidence type="ECO:0000256" key="7">
    <source>
        <dbReference type="HAMAP-Rule" id="MF_02065"/>
    </source>
</evidence>
<dbReference type="GO" id="GO:0009252">
    <property type="term" value="P:peptidoglycan biosynthetic process"/>
    <property type="evidence" value="ECO:0007669"/>
    <property type="project" value="UniProtKB-UniRule"/>
</dbReference>
<keyword evidence="9" id="KW-1185">Reference proteome</keyword>
<dbReference type="Pfam" id="PF02618">
    <property type="entry name" value="YceG"/>
    <property type="match status" value="1"/>
</dbReference>
<evidence type="ECO:0000256" key="1">
    <source>
        <dbReference type="ARBA" id="ARBA00022475"/>
    </source>
</evidence>
<dbReference type="NCBIfam" id="TIGR00247">
    <property type="entry name" value="endolytic transglycosylase MltG"/>
    <property type="match status" value="1"/>
</dbReference>
<dbReference type="RefSeq" id="WP_245804384.1">
    <property type="nucleotide sequence ID" value="NZ_FWXD01000032.1"/>
</dbReference>
<evidence type="ECO:0000313" key="8">
    <source>
        <dbReference type="EMBL" id="SMC29291.1"/>
    </source>
</evidence>
<evidence type="ECO:0000256" key="6">
    <source>
        <dbReference type="ARBA" id="ARBA00023316"/>
    </source>
</evidence>
<keyword evidence="5 7" id="KW-0456">Lyase</keyword>
<comment type="function">
    <text evidence="7">Functions as a peptidoglycan terminase that cleaves nascent peptidoglycan strands endolytically to terminate their elongation.</text>
</comment>
<dbReference type="EMBL" id="FWXD01000032">
    <property type="protein sequence ID" value="SMC29291.1"/>
    <property type="molecule type" value="Genomic_DNA"/>
</dbReference>
<keyword evidence="2 7" id="KW-0812">Transmembrane</keyword>
<comment type="catalytic activity">
    <reaction evidence="7">
        <text>a peptidoglycan chain = a peptidoglycan chain with N-acetyl-1,6-anhydromuramyl-[peptide] at the reducing end + a peptidoglycan chain with N-acetylglucosamine at the non-reducing end.</text>
        <dbReference type="EC" id="4.2.2.29"/>
    </reaction>
</comment>
<evidence type="ECO:0000256" key="4">
    <source>
        <dbReference type="ARBA" id="ARBA00023136"/>
    </source>
</evidence>
<keyword evidence="6 7" id="KW-0961">Cell wall biogenesis/degradation</keyword>
<protein>
    <recommendedName>
        <fullName evidence="7">Endolytic murein transglycosylase</fullName>
        <ecNumber evidence="7">4.2.2.29</ecNumber>
    </recommendedName>
    <alternativeName>
        <fullName evidence="7">Peptidoglycan lytic transglycosylase</fullName>
    </alternativeName>
    <alternativeName>
        <fullName evidence="7">Peptidoglycan polymerization terminase</fullName>
    </alternativeName>
</protein>
<reference evidence="8 9" key="1">
    <citation type="submission" date="2017-04" db="EMBL/GenBank/DDBJ databases">
        <authorList>
            <person name="Afonso C.L."/>
            <person name="Miller P.J."/>
            <person name="Scott M.A."/>
            <person name="Spackman E."/>
            <person name="Goraichik I."/>
            <person name="Dimitrov K.M."/>
            <person name="Suarez D.L."/>
            <person name="Swayne D.E."/>
        </authorList>
    </citation>
    <scope>NUCLEOTIDE SEQUENCE [LARGE SCALE GENOMIC DNA]</scope>
    <source>
        <strain evidence="8 9">DSM 23236</strain>
    </source>
</reference>